<accession>A0ABM6D9K6</accession>
<proteinExistence type="predicted"/>
<keyword evidence="2" id="KW-1185">Reference proteome</keyword>
<dbReference type="EMBL" id="CP016534">
    <property type="protein sequence ID" value="ANU11703.1"/>
    <property type="molecule type" value="Genomic_DNA"/>
</dbReference>
<organism evidence="1 2">
    <name type="scientific">Planococcus antarcticus DSM 14505</name>
    <dbReference type="NCBI Taxonomy" id="1185653"/>
    <lineage>
        <taxon>Bacteria</taxon>
        <taxon>Bacillati</taxon>
        <taxon>Bacillota</taxon>
        <taxon>Bacilli</taxon>
        <taxon>Bacillales</taxon>
        <taxon>Caryophanaceae</taxon>
        <taxon>Planococcus</taxon>
    </lineage>
</organism>
<reference evidence="1" key="1">
    <citation type="submission" date="2016-10" db="EMBL/GenBank/DDBJ databases">
        <authorList>
            <person name="See-Too W.S."/>
        </authorList>
    </citation>
    <scope>NUCLEOTIDE SEQUENCE</scope>
    <source>
        <strain evidence="1">DSM 14505</strain>
    </source>
</reference>
<dbReference type="Proteomes" id="UP000092661">
    <property type="component" value="Chromosome"/>
</dbReference>
<gene>
    <name evidence="1" type="ORF">BBH88_16305</name>
</gene>
<evidence type="ECO:0000313" key="1">
    <source>
        <dbReference type="EMBL" id="ANU11703.1"/>
    </source>
</evidence>
<name>A0ABM6D9K6_9BACL</name>
<dbReference type="NCBIfam" id="NF040878">
    <property type="entry name" value="SE1561_fam"/>
    <property type="match status" value="1"/>
</dbReference>
<protein>
    <submittedName>
        <fullName evidence="1">Uncharacterized protein</fullName>
    </submittedName>
</protein>
<evidence type="ECO:0000313" key="2">
    <source>
        <dbReference type="Proteomes" id="UP000092661"/>
    </source>
</evidence>
<sequence>MRNEVYQVGKSITNKEQQVSYMKQRLSMFLEVLDAIEPENTELEDIDRLIAMVDDLDDKMKQFQGRPAEKQ</sequence>
<dbReference type="InterPro" id="IPR047670">
    <property type="entry name" value="YfjT-like"/>
</dbReference>